<protein>
    <recommendedName>
        <fullName evidence="3">Homing endonuclease</fullName>
    </recommendedName>
</protein>
<organism evidence="1 2">
    <name type="scientific">Aeromonas phage phiA8-29</name>
    <dbReference type="NCBI Taxonomy" id="1978922"/>
    <lineage>
        <taxon>Viruses</taxon>
        <taxon>Duplodnaviria</taxon>
        <taxon>Heunggongvirae</taxon>
        <taxon>Uroviricota</taxon>
        <taxon>Caudoviricetes</taxon>
        <taxon>Pantevenvirales</taxon>
        <taxon>Ackermannviridae</taxon>
        <taxon>Tedavirus</taxon>
        <taxon>Tedavirus A829</taxon>
    </lineage>
</organism>
<keyword evidence="2" id="KW-1185">Reference proteome</keyword>
<dbReference type="EMBL" id="KY914485">
    <property type="protein sequence ID" value="ARK07968.1"/>
    <property type="molecule type" value="Genomic_DNA"/>
</dbReference>
<dbReference type="Gene3D" id="3.40.960.10">
    <property type="entry name" value="VSR Endonuclease"/>
    <property type="match status" value="1"/>
</dbReference>
<dbReference type="InterPro" id="IPR011335">
    <property type="entry name" value="Restrct_endonuc-II-like"/>
</dbReference>
<gene>
    <name evidence="1" type="ORF">phiA829_148</name>
</gene>
<dbReference type="SUPFAM" id="SSF52980">
    <property type="entry name" value="Restriction endonuclease-like"/>
    <property type="match status" value="1"/>
</dbReference>
<evidence type="ECO:0000313" key="1">
    <source>
        <dbReference type="EMBL" id="ARK07968.1"/>
    </source>
</evidence>
<dbReference type="CDD" id="cd22328">
    <property type="entry name" value="Hef-like"/>
    <property type="match status" value="1"/>
</dbReference>
<sequence length="603" mass="70156">MNGEDICSHNFLHADRSWFAEPIKISHWARSNEFRQSMEGFKARLIFLQTMDHHRIFLKWLWNLFYAIFRLKEIFVVSDLQVIVVHETRRILSMAHCKTCNQQIPDIGKTGRKRVFCSEECKLYYTNFVKLDEFQKLAMQTDGDICGSNEVLLREWATLYALDGKGAFRRKVLEPLYGKAMGISSIIERLLAAIDLHPGNDRLQKLSEKFNAWRNDSTPKICPVCNENWPSFHQTAWRQYCSEECCNIAKKNGGEVRDQIIDRVMIEKYGVKGGFTKERVERFNDDREIRTGYRFSTQNPLVKQKLLERLSESGRFVSTPEKEIRDYFESVHNLTVIGSAFNIIDGKQLDLFFPEQRLAVEYNGCFFHSEGNGGREFAKWRHVRKTQECEDKGIQLVHVWEDEWVQSKQKVLRLLEAKLGLLKPRLYARQTKLVRSPNTVTLFKENHIQGHSHGSIVYGLEFKGELVAAMSFVKTQKCGVYELNRFATNGVHGAFSKLIKAFCNENAWSDIFSFGDRCVVSRLSNVYLSHGFQEVSISPPDYRYTSGKCDRIHKFNFRKSILSRKYGLDPKLSEQQMADELGFKRIYNCGLIKYVLKNEKPLI</sequence>
<evidence type="ECO:0008006" key="3">
    <source>
        <dbReference type="Google" id="ProtNLM"/>
    </source>
</evidence>
<evidence type="ECO:0000313" key="2">
    <source>
        <dbReference type="Proteomes" id="UP000221506"/>
    </source>
</evidence>
<name>A0A1W6DYI5_9CAUD</name>
<reference evidence="1 2" key="1">
    <citation type="submission" date="2017-04" db="EMBL/GenBank/DDBJ databases">
        <title>Complete genome sequence and characterization of temperature-dependent bacteriophage phiA8-29 infecting Aeromonas.</title>
        <authorList>
            <person name="He Y."/>
            <person name="Yang H."/>
        </authorList>
    </citation>
    <scope>NUCLEOTIDE SEQUENCE [LARGE SCALE GENOMIC DNA]</scope>
</reference>
<proteinExistence type="predicted"/>
<accession>A0A1W6DYI5</accession>
<dbReference type="Proteomes" id="UP000221506">
    <property type="component" value="Segment"/>
</dbReference>